<proteinExistence type="predicted"/>
<feature type="domain" description="YbaK/aminoacyl-tRNA synthetase-associated" evidence="1">
    <location>
        <begin position="22"/>
        <end position="143"/>
    </location>
</feature>
<dbReference type="Gene3D" id="3.90.960.10">
    <property type="entry name" value="YbaK/aminoacyl-tRNA synthetase-associated domain"/>
    <property type="match status" value="1"/>
</dbReference>
<dbReference type="EMBL" id="JAGTAR010000006">
    <property type="protein sequence ID" value="MBR8534976.1"/>
    <property type="molecule type" value="Genomic_DNA"/>
</dbReference>
<dbReference type="AlphaFoldDB" id="A0A941IV31"/>
<reference evidence="2" key="1">
    <citation type="journal article" date="2018" name="Int. J. Syst. Evol. Microbiol.">
        <title>Carboxylicivirga sediminis sp. nov., isolated from coastal sediment.</title>
        <authorList>
            <person name="Wang F.Q."/>
            <person name="Ren L.H."/>
            <person name="Zou R.J."/>
            <person name="Sun Y.Z."/>
            <person name="Liu X.J."/>
            <person name="Jiang F."/>
            <person name="Liu L.J."/>
        </authorList>
    </citation>
    <scope>NUCLEOTIDE SEQUENCE</scope>
    <source>
        <strain evidence="2">JR1</strain>
    </source>
</reference>
<dbReference type="InterPro" id="IPR036754">
    <property type="entry name" value="YbaK/aa-tRNA-synt-asso_dom_sf"/>
</dbReference>
<dbReference type="CDD" id="cd04332">
    <property type="entry name" value="YbaK_like"/>
    <property type="match status" value="1"/>
</dbReference>
<dbReference type="SUPFAM" id="SSF55826">
    <property type="entry name" value="YbaK/ProRS associated domain"/>
    <property type="match status" value="1"/>
</dbReference>
<evidence type="ECO:0000259" key="1">
    <source>
        <dbReference type="Pfam" id="PF04073"/>
    </source>
</evidence>
<sequence length="159" mass="17924">MPLTRLEKFLNLEHVNYKRIVHSRAYTAQKTAAYSHISGDEIAKTVMVKVDGRLCMVVLPASFQVDLNELQRATGAKSVRLATESEFKDAFIDCEVGAQPPFGNLYNMDVFVAEKLTEDTTIAFNACNHAELIQMTYKDYQRLVHPTVLKLSRKVIAEA</sequence>
<protein>
    <submittedName>
        <fullName evidence="2">YbaK/EbsC family protein</fullName>
    </submittedName>
</protein>
<gene>
    <name evidence="2" type="ORF">KDU71_05335</name>
</gene>
<keyword evidence="3" id="KW-1185">Reference proteome</keyword>
<accession>A0A941IV31</accession>
<evidence type="ECO:0000313" key="2">
    <source>
        <dbReference type="EMBL" id="MBR8534976.1"/>
    </source>
</evidence>
<dbReference type="Proteomes" id="UP000679220">
    <property type="component" value="Unassembled WGS sequence"/>
</dbReference>
<evidence type="ECO:0000313" key="3">
    <source>
        <dbReference type="Proteomes" id="UP000679220"/>
    </source>
</evidence>
<dbReference type="RefSeq" id="WP_212188883.1">
    <property type="nucleotide sequence ID" value="NZ_JAGTAR010000006.1"/>
</dbReference>
<reference evidence="2" key="2">
    <citation type="submission" date="2021-04" db="EMBL/GenBank/DDBJ databases">
        <authorList>
            <person name="Zhang T."/>
            <person name="Zhang Y."/>
            <person name="Lu D."/>
            <person name="Zuo D."/>
            <person name="Du Z."/>
        </authorList>
    </citation>
    <scope>NUCLEOTIDE SEQUENCE</scope>
    <source>
        <strain evidence="2">JR1</strain>
    </source>
</reference>
<comment type="caution">
    <text evidence="2">The sequence shown here is derived from an EMBL/GenBank/DDBJ whole genome shotgun (WGS) entry which is preliminary data.</text>
</comment>
<dbReference type="GO" id="GO:0002161">
    <property type="term" value="F:aminoacyl-tRNA deacylase activity"/>
    <property type="evidence" value="ECO:0007669"/>
    <property type="project" value="InterPro"/>
</dbReference>
<organism evidence="2 3">
    <name type="scientific">Carboxylicivirga sediminis</name>
    <dbReference type="NCBI Taxonomy" id="2006564"/>
    <lineage>
        <taxon>Bacteria</taxon>
        <taxon>Pseudomonadati</taxon>
        <taxon>Bacteroidota</taxon>
        <taxon>Bacteroidia</taxon>
        <taxon>Marinilabiliales</taxon>
        <taxon>Marinilabiliaceae</taxon>
        <taxon>Carboxylicivirga</taxon>
    </lineage>
</organism>
<dbReference type="InterPro" id="IPR007214">
    <property type="entry name" value="YbaK/aa-tRNA-synth-assoc-dom"/>
</dbReference>
<dbReference type="Pfam" id="PF04073">
    <property type="entry name" value="tRNA_edit"/>
    <property type="match status" value="1"/>
</dbReference>
<name>A0A941IV31_9BACT</name>